<dbReference type="Proteomes" id="UP000177625">
    <property type="component" value="Unassembled WGS sequence"/>
</dbReference>
<evidence type="ECO:0000313" key="1">
    <source>
        <dbReference type="EMBL" id="CZT53473.1"/>
    </source>
</evidence>
<sequence length="97" mass="10181">MEIRNTDSFISKPAPAVSTANGLFPQVDRSPNGAVCRAVSGFNSPVTQTASRGACMGMSLGILVKGNPTAWTIVKRLAASRRAEMLSDNPNDGFPLS</sequence>
<proteinExistence type="predicted"/>
<accession>A0A1E1MWM4</accession>
<name>A0A1E1MWM4_RHYSE</name>
<gene>
    <name evidence="1" type="ORF">RSE6_15062</name>
</gene>
<dbReference type="AlphaFoldDB" id="A0A1E1MWM4"/>
<evidence type="ECO:0000313" key="2">
    <source>
        <dbReference type="Proteomes" id="UP000177625"/>
    </source>
</evidence>
<dbReference type="EMBL" id="FJVC01000785">
    <property type="protein sequence ID" value="CZT53473.1"/>
    <property type="molecule type" value="Genomic_DNA"/>
</dbReference>
<keyword evidence="2" id="KW-1185">Reference proteome</keyword>
<reference evidence="2" key="1">
    <citation type="submission" date="2016-03" db="EMBL/GenBank/DDBJ databases">
        <authorList>
            <person name="Guldener U."/>
        </authorList>
    </citation>
    <scope>NUCLEOTIDE SEQUENCE [LARGE SCALE GENOMIC DNA]</scope>
</reference>
<organism evidence="1 2">
    <name type="scientific">Rhynchosporium secalis</name>
    <name type="common">Barley scald fungus</name>
    <dbReference type="NCBI Taxonomy" id="38038"/>
    <lineage>
        <taxon>Eukaryota</taxon>
        <taxon>Fungi</taxon>
        <taxon>Dikarya</taxon>
        <taxon>Ascomycota</taxon>
        <taxon>Pezizomycotina</taxon>
        <taxon>Leotiomycetes</taxon>
        <taxon>Helotiales</taxon>
        <taxon>Ploettnerulaceae</taxon>
        <taxon>Rhynchosporium</taxon>
    </lineage>
</organism>
<protein>
    <submittedName>
        <fullName evidence="1">Uncharacterized protein</fullName>
    </submittedName>
</protein>